<evidence type="ECO:0000313" key="2">
    <source>
        <dbReference type="EMBL" id="AWM00709.1"/>
    </source>
</evidence>
<keyword evidence="1" id="KW-0472">Membrane</keyword>
<reference evidence="2 3" key="1">
    <citation type="journal article" date="2017" name="Syst. Appl. Microbiol.">
        <title>Soybeans inoculated with root zone soils of Canadian native legumes harbour diverse and novel Bradyrhizobium spp. that possess agricultural potential.</title>
        <authorList>
            <person name="Bromfield E.S.P."/>
            <person name="Cloutier S."/>
            <person name="Tambong J.T."/>
            <person name="Tran Thi T.V."/>
        </authorList>
    </citation>
    <scope>NUCLEOTIDE SEQUENCE [LARGE SCALE GENOMIC DNA]</scope>
    <source>
        <strain evidence="2 3">39S1MB</strain>
    </source>
</reference>
<dbReference type="AlphaFoldDB" id="A0A2U8PSF3"/>
<accession>A0A2U8PSF3</accession>
<dbReference type="Proteomes" id="UP000215884">
    <property type="component" value="Chromosome"/>
</dbReference>
<feature type="transmembrane region" description="Helical" evidence="1">
    <location>
        <begin position="17"/>
        <end position="39"/>
    </location>
</feature>
<sequence>MRASAAPASRPTSARNFNIVAIALTTALVALQLIGLALLERSHAHAMQMSFSHEAAACTDSPDAAVPQTPYD</sequence>
<proteinExistence type="predicted"/>
<reference evidence="2 3" key="2">
    <citation type="journal article" date="2019" name="Int. J. Syst. Evol. Microbiol.">
        <title>Description and complete genome sequence of Bradyrhizobium amphicarpaeae sp. nov., harbouring photosystem and nitrogen-fixation genes.</title>
        <authorList>
            <person name="Bromfield E.S.P."/>
            <person name="Cloutier S."/>
            <person name="Nguyen H.D.T."/>
        </authorList>
    </citation>
    <scope>NUCLEOTIDE SEQUENCE [LARGE SCALE GENOMIC DNA]</scope>
    <source>
        <strain evidence="2 3">39S1MB</strain>
    </source>
</reference>
<dbReference type="EMBL" id="CP029426">
    <property type="protein sequence ID" value="AWM00709.1"/>
    <property type="molecule type" value="Genomic_DNA"/>
</dbReference>
<organism evidence="2 3">
    <name type="scientific">Bradyrhizobium amphicarpaeae</name>
    <dbReference type="NCBI Taxonomy" id="1404768"/>
    <lineage>
        <taxon>Bacteria</taxon>
        <taxon>Pseudomonadati</taxon>
        <taxon>Pseudomonadota</taxon>
        <taxon>Alphaproteobacteria</taxon>
        <taxon>Hyphomicrobiales</taxon>
        <taxon>Nitrobacteraceae</taxon>
        <taxon>Bradyrhizobium</taxon>
    </lineage>
</organism>
<keyword evidence="1" id="KW-1133">Transmembrane helix</keyword>
<evidence type="ECO:0000256" key="1">
    <source>
        <dbReference type="SAM" id="Phobius"/>
    </source>
</evidence>
<protein>
    <submittedName>
        <fullName evidence="2">Uncharacterized protein</fullName>
    </submittedName>
</protein>
<name>A0A2U8PSF3_9BRAD</name>
<keyword evidence="3" id="KW-1185">Reference proteome</keyword>
<gene>
    <name evidence="2" type="ORF">CIT40_12120</name>
</gene>
<keyword evidence="1" id="KW-0812">Transmembrane</keyword>
<evidence type="ECO:0000313" key="3">
    <source>
        <dbReference type="Proteomes" id="UP000215884"/>
    </source>
</evidence>